<evidence type="ECO:0000313" key="9">
    <source>
        <dbReference type="EMBL" id="GAA1571549.1"/>
    </source>
</evidence>
<dbReference type="InterPro" id="IPR004090">
    <property type="entry name" value="Chemotax_Me-accpt_rcpt"/>
</dbReference>
<dbReference type="CDD" id="cd06225">
    <property type="entry name" value="HAMP"/>
    <property type="match status" value="1"/>
</dbReference>
<evidence type="ECO:0000313" key="10">
    <source>
        <dbReference type="Proteomes" id="UP001501470"/>
    </source>
</evidence>
<evidence type="ECO:0000256" key="4">
    <source>
        <dbReference type="ARBA" id="ARBA00029447"/>
    </source>
</evidence>
<name>A0ABN2D6P9_9ACTN</name>
<keyword evidence="1 6" id="KW-0812">Transmembrane</keyword>
<dbReference type="PANTHER" id="PTHR32089:SF112">
    <property type="entry name" value="LYSOZYME-LIKE PROTEIN-RELATED"/>
    <property type="match status" value="1"/>
</dbReference>
<keyword evidence="3 5" id="KW-0807">Transducer</keyword>
<feature type="transmembrane region" description="Helical" evidence="6">
    <location>
        <begin position="28"/>
        <end position="48"/>
    </location>
</feature>
<dbReference type="PRINTS" id="PR00260">
    <property type="entry name" value="CHEMTRNSDUCR"/>
</dbReference>
<dbReference type="Pfam" id="PF00015">
    <property type="entry name" value="MCPsignal"/>
    <property type="match status" value="1"/>
</dbReference>
<evidence type="ECO:0000256" key="1">
    <source>
        <dbReference type="ARBA" id="ARBA00022692"/>
    </source>
</evidence>
<dbReference type="InterPro" id="IPR003660">
    <property type="entry name" value="HAMP_dom"/>
</dbReference>
<evidence type="ECO:0000259" key="7">
    <source>
        <dbReference type="PROSITE" id="PS50111"/>
    </source>
</evidence>
<comment type="caution">
    <text evidence="9">The sequence shown here is derived from an EMBL/GenBank/DDBJ whole genome shotgun (WGS) entry which is preliminary data.</text>
</comment>
<dbReference type="Proteomes" id="UP001501470">
    <property type="component" value="Unassembled WGS sequence"/>
</dbReference>
<evidence type="ECO:0000256" key="6">
    <source>
        <dbReference type="SAM" id="Phobius"/>
    </source>
</evidence>
<feature type="domain" description="HAMP" evidence="8">
    <location>
        <begin position="226"/>
        <end position="278"/>
    </location>
</feature>
<feature type="domain" description="Methyl-accepting transducer" evidence="7">
    <location>
        <begin position="290"/>
        <end position="512"/>
    </location>
</feature>
<dbReference type="SUPFAM" id="SSF58104">
    <property type="entry name" value="Methyl-accepting chemotaxis protein (MCP) signaling domain"/>
    <property type="match status" value="1"/>
</dbReference>
<dbReference type="PANTHER" id="PTHR32089">
    <property type="entry name" value="METHYL-ACCEPTING CHEMOTAXIS PROTEIN MCPB"/>
    <property type="match status" value="1"/>
</dbReference>
<dbReference type="InterPro" id="IPR004089">
    <property type="entry name" value="MCPsignal_dom"/>
</dbReference>
<dbReference type="Gene3D" id="1.10.287.950">
    <property type="entry name" value="Methyl-accepting chemotaxis protein"/>
    <property type="match status" value="1"/>
</dbReference>
<dbReference type="SMART" id="SM00304">
    <property type="entry name" value="HAMP"/>
    <property type="match status" value="1"/>
</dbReference>
<reference evidence="9 10" key="1">
    <citation type="journal article" date="2019" name="Int. J. Syst. Evol. Microbiol.">
        <title>The Global Catalogue of Microorganisms (GCM) 10K type strain sequencing project: providing services to taxonomists for standard genome sequencing and annotation.</title>
        <authorList>
            <consortium name="The Broad Institute Genomics Platform"/>
            <consortium name="The Broad Institute Genome Sequencing Center for Infectious Disease"/>
            <person name="Wu L."/>
            <person name="Ma J."/>
        </authorList>
    </citation>
    <scope>NUCLEOTIDE SEQUENCE [LARGE SCALE GENOMIC DNA]</scope>
    <source>
        <strain evidence="9 10">JCM 15933</strain>
    </source>
</reference>
<keyword evidence="6" id="KW-0472">Membrane</keyword>
<feature type="transmembrane region" description="Helical" evidence="6">
    <location>
        <begin position="205"/>
        <end position="225"/>
    </location>
</feature>
<dbReference type="InterPro" id="IPR024478">
    <property type="entry name" value="HlyB_4HB_MCP"/>
</dbReference>
<comment type="similarity">
    <text evidence="4">Belongs to the methyl-accepting chemotaxis (MCP) protein family.</text>
</comment>
<keyword evidence="2 6" id="KW-1133">Transmembrane helix</keyword>
<dbReference type="PROSITE" id="PS50111">
    <property type="entry name" value="CHEMOTAXIS_TRANSDUC_2"/>
    <property type="match status" value="1"/>
</dbReference>
<evidence type="ECO:0000259" key="8">
    <source>
        <dbReference type="PROSITE" id="PS50885"/>
    </source>
</evidence>
<gene>
    <name evidence="9" type="ORF">GCM10009827_111870</name>
</gene>
<dbReference type="SMART" id="SM00283">
    <property type="entry name" value="MA"/>
    <property type="match status" value="1"/>
</dbReference>
<dbReference type="PROSITE" id="PS50885">
    <property type="entry name" value="HAMP"/>
    <property type="match status" value="1"/>
</dbReference>
<dbReference type="EMBL" id="BAAAQD010000046">
    <property type="protein sequence ID" value="GAA1571549.1"/>
    <property type="molecule type" value="Genomic_DNA"/>
</dbReference>
<keyword evidence="10" id="KW-1185">Reference proteome</keyword>
<evidence type="ECO:0000256" key="2">
    <source>
        <dbReference type="ARBA" id="ARBA00022989"/>
    </source>
</evidence>
<accession>A0ABN2D6P9</accession>
<organism evidence="9 10">
    <name type="scientific">Dactylosporangium maewongense</name>
    <dbReference type="NCBI Taxonomy" id="634393"/>
    <lineage>
        <taxon>Bacteria</taxon>
        <taxon>Bacillati</taxon>
        <taxon>Actinomycetota</taxon>
        <taxon>Actinomycetes</taxon>
        <taxon>Micromonosporales</taxon>
        <taxon>Micromonosporaceae</taxon>
        <taxon>Dactylosporangium</taxon>
    </lineage>
</organism>
<sequence length="542" mass="55344">MHLTATDLNLEVMEMTRWLANRAVRTKVLLVVAILGVVAVAGAALASVRLHELKTEAEALYVRGLLPVAGLSEARNDISTVRVAALNHALSTDPAKKATYEQEVASAATGFAADLATYRGTTGTPARADEIAAAFAGYHDAVTTQLFAASRAGNLAEIERIRDDVTAPLASKVFDLVQRTGEAERVAAEHRRDRVRDAYDNAQRWTWALLVAGLALAVLFALMVAGQLVRAVSQVGHVVAGIAVGDLTRTADVAGADELGAMAGALNTATGQLRESVLAVGASSASLAGAAQELSAVSNQIAVSAADGSTQAAVVSRSAGEVSSSVQTVAAGTEEMGAAIAEIARSAADAARVAGGGVVTAQQASETIRKLGHSSGEITTVLKAITAIAEQTNLLALNATIEAARAGDAGKGFAVVAGEVKDLAQETAKATSDISARIDAIQQDAAAAVAAVTQIAAVIDETNQYATTIAAAVEQQSATTNEMTRNVAEAASGANEIASNISGVAQASQVTNDGVTQTRTSADDLARMSAELQQVVSRFQLA</sequence>
<protein>
    <submittedName>
        <fullName evidence="9">Methyl-accepting chemotaxis protein</fullName>
    </submittedName>
</protein>
<dbReference type="Pfam" id="PF00672">
    <property type="entry name" value="HAMP"/>
    <property type="match status" value="1"/>
</dbReference>
<evidence type="ECO:0000256" key="5">
    <source>
        <dbReference type="PROSITE-ProRule" id="PRU00284"/>
    </source>
</evidence>
<dbReference type="Pfam" id="PF12729">
    <property type="entry name" value="4HB_MCP_1"/>
    <property type="match status" value="1"/>
</dbReference>
<evidence type="ECO:0000256" key="3">
    <source>
        <dbReference type="ARBA" id="ARBA00023224"/>
    </source>
</evidence>
<proteinExistence type="inferred from homology"/>